<dbReference type="Proteomes" id="UP000618943">
    <property type="component" value="Unassembled WGS sequence"/>
</dbReference>
<gene>
    <name evidence="2" type="ORF">JFL43_13845</name>
</gene>
<feature type="transmembrane region" description="Helical" evidence="1">
    <location>
        <begin position="105"/>
        <end position="133"/>
    </location>
</feature>
<reference evidence="2 3" key="1">
    <citation type="submission" date="2020-12" db="EMBL/GenBank/DDBJ databases">
        <title>YIM B01967 draft genome.</title>
        <authorList>
            <person name="Yan X."/>
        </authorList>
    </citation>
    <scope>NUCLEOTIDE SEQUENCE [LARGE SCALE GENOMIC DNA]</scope>
    <source>
        <strain evidence="2 3">YIM B01967</strain>
    </source>
</reference>
<feature type="transmembrane region" description="Helical" evidence="1">
    <location>
        <begin position="153"/>
        <end position="175"/>
    </location>
</feature>
<keyword evidence="1" id="KW-1133">Transmembrane helix</keyword>
<protein>
    <recommendedName>
        <fullName evidence="4">ABC transporter permease</fullName>
    </recommendedName>
</protein>
<evidence type="ECO:0000256" key="1">
    <source>
        <dbReference type="SAM" id="Phobius"/>
    </source>
</evidence>
<keyword evidence="3" id="KW-1185">Reference proteome</keyword>
<evidence type="ECO:0000313" key="3">
    <source>
        <dbReference type="Proteomes" id="UP000618943"/>
    </source>
</evidence>
<organism evidence="2 3">
    <name type="scientific">Viridibacillus soli</name>
    <dbReference type="NCBI Taxonomy" id="2798301"/>
    <lineage>
        <taxon>Bacteria</taxon>
        <taxon>Bacillati</taxon>
        <taxon>Bacillota</taxon>
        <taxon>Bacilli</taxon>
        <taxon>Bacillales</taxon>
        <taxon>Caryophanaceae</taxon>
        <taxon>Viridibacillus</taxon>
    </lineage>
</organism>
<comment type="caution">
    <text evidence="2">The sequence shown here is derived from an EMBL/GenBank/DDBJ whole genome shotgun (WGS) entry which is preliminary data.</text>
</comment>
<dbReference type="RefSeq" id="WP_200749487.1">
    <property type="nucleotide sequence ID" value="NZ_JAEOAH010000021.1"/>
</dbReference>
<keyword evidence="1" id="KW-0472">Membrane</keyword>
<sequence>MMFLTTKSFAETLQAQVKFKLHAYLSMVVYLIILQVAGMLLFLLLGSANMSSSSDLVEMEFYVFTPKPMLILSSLWAFYVGKLMTRHDQRADIMPFVTTRTLSSIADVVVLGLLAIFTGITVMLSIYVVRIIVMLKPNQNIISGENMVNAPGIFIENIMTFIVFILLMTAIGYFFGMLTQQSKLWIFFIVAVSVLMLCSAFGQQVLLVTIKLAKSVPLPLLGTPVIASSILFVLATLLANKLEVRG</sequence>
<proteinExistence type="predicted"/>
<feature type="transmembrane region" description="Helical" evidence="1">
    <location>
        <begin position="21"/>
        <end position="48"/>
    </location>
</feature>
<feature type="transmembrane region" description="Helical" evidence="1">
    <location>
        <begin position="184"/>
        <end position="206"/>
    </location>
</feature>
<evidence type="ECO:0000313" key="2">
    <source>
        <dbReference type="EMBL" id="MBK3495923.1"/>
    </source>
</evidence>
<feature type="transmembrane region" description="Helical" evidence="1">
    <location>
        <begin position="218"/>
        <end position="239"/>
    </location>
</feature>
<evidence type="ECO:0008006" key="4">
    <source>
        <dbReference type="Google" id="ProtNLM"/>
    </source>
</evidence>
<keyword evidence="1" id="KW-0812">Transmembrane</keyword>
<feature type="transmembrane region" description="Helical" evidence="1">
    <location>
        <begin position="68"/>
        <end position="85"/>
    </location>
</feature>
<dbReference type="EMBL" id="JAEOAH010000021">
    <property type="protein sequence ID" value="MBK3495923.1"/>
    <property type="molecule type" value="Genomic_DNA"/>
</dbReference>
<accession>A0ABS1H924</accession>
<name>A0ABS1H924_9BACL</name>